<name>A0ACC2J8W1_9PEZI</name>
<evidence type="ECO:0000313" key="1">
    <source>
        <dbReference type="EMBL" id="KAJ8123788.1"/>
    </source>
</evidence>
<dbReference type="Proteomes" id="UP001153334">
    <property type="component" value="Unassembled WGS sequence"/>
</dbReference>
<keyword evidence="2" id="KW-1185">Reference proteome</keyword>
<gene>
    <name evidence="1" type="ORF">ONZ43_g341</name>
</gene>
<protein>
    <submittedName>
        <fullName evidence="1">Uncharacterized protein</fullName>
    </submittedName>
</protein>
<sequence>MAAQTTWLVTGASLGIGKSIALEALSAGYKVIGTTRDVAKAEASNPEFAAKGGIWVQLDPAHPDAGSHFAKVQEEHDIDVLVNNAGYAFVGGVEDTSEEEVQDQLNVNFWGPLRAIRALLPSMRAKRRGHIVLISSGAVYMSLPGRASYVASKAAIEAIHQSLTKEVEEFGIKVLMVQPGSFRTSWATNSKSPAAYENSMGFSEGYKGTAVEKWVSMTQHFKQASLPEAIRGDSDKAAREIVKAVVEGYDPLRLILGPDCVTALEHRLGELGRDLEASRAIAMSTGSTDEKASQTIW</sequence>
<evidence type="ECO:0000313" key="2">
    <source>
        <dbReference type="Proteomes" id="UP001153334"/>
    </source>
</evidence>
<reference evidence="1" key="1">
    <citation type="submission" date="2022-11" db="EMBL/GenBank/DDBJ databases">
        <title>Genome Sequence of Nemania bipapillata.</title>
        <authorList>
            <person name="Buettner E."/>
        </authorList>
    </citation>
    <scope>NUCLEOTIDE SEQUENCE</scope>
    <source>
        <strain evidence="1">CP14</strain>
    </source>
</reference>
<proteinExistence type="predicted"/>
<dbReference type="EMBL" id="JAPESX010000041">
    <property type="protein sequence ID" value="KAJ8123788.1"/>
    <property type="molecule type" value="Genomic_DNA"/>
</dbReference>
<accession>A0ACC2J8W1</accession>
<comment type="caution">
    <text evidence="1">The sequence shown here is derived from an EMBL/GenBank/DDBJ whole genome shotgun (WGS) entry which is preliminary data.</text>
</comment>
<organism evidence="1 2">
    <name type="scientific">Nemania bipapillata</name>
    <dbReference type="NCBI Taxonomy" id="110536"/>
    <lineage>
        <taxon>Eukaryota</taxon>
        <taxon>Fungi</taxon>
        <taxon>Dikarya</taxon>
        <taxon>Ascomycota</taxon>
        <taxon>Pezizomycotina</taxon>
        <taxon>Sordariomycetes</taxon>
        <taxon>Xylariomycetidae</taxon>
        <taxon>Xylariales</taxon>
        <taxon>Xylariaceae</taxon>
        <taxon>Nemania</taxon>
    </lineage>
</organism>